<organism evidence="4 5">
    <name type="scientific">Aspergillus glaucus CBS 516.65</name>
    <dbReference type="NCBI Taxonomy" id="1160497"/>
    <lineage>
        <taxon>Eukaryota</taxon>
        <taxon>Fungi</taxon>
        <taxon>Dikarya</taxon>
        <taxon>Ascomycota</taxon>
        <taxon>Pezizomycotina</taxon>
        <taxon>Eurotiomycetes</taxon>
        <taxon>Eurotiomycetidae</taxon>
        <taxon>Eurotiales</taxon>
        <taxon>Aspergillaceae</taxon>
        <taxon>Aspergillus</taxon>
        <taxon>Aspergillus subgen. Aspergillus</taxon>
    </lineage>
</organism>
<feature type="transmembrane region" description="Helical" evidence="2">
    <location>
        <begin position="553"/>
        <end position="573"/>
    </location>
</feature>
<accession>A0A1L9VHD0</accession>
<keyword evidence="3" id="KW-0732">Signal</keyword>
<feature type="signal peptide" evidence="3">
    <location>
        <begin position="1"/>
        <end position="22"/>
    </location>
</feature>
<dbReference type="Pfam" id="PF14269">
    <property type="entry name" value="Arylsulfotran_2"/>
    <property type="match status" value="1"/>
</dbReference>
<dbReference type="OrthoDB" id="5427350at2759"/>
<proteinExistence type="predicted"/>
<gene>
    <name evidence="4" type="ORF">ASPGLDRAFT_152091</name>
</gene>
<evidence type="ECO:0008006" key="6">
    <source>
        <dbReference type="Google" id="ProtNLM"/>
    </source>
</evidence>
<keyword evidence="2" id="KW-0812">Transmembrane</keyword>
<evidence type="ECO:0000256" key="3">
    <source>
        <dbReference type="SAM" id="SignalP"/>
    </source>
</evidence>
<sequence length="665" mass="72399">MPTWLSSLQIILTLTLATFTSADFGPRNQSTDHDNGLLGTFPTETYRSSPLIGPSLNYIQDSLLCHDGLYTLLAPRGSDVRTPGPMVIDSDGHLVWTNTGYGNTHAVGVYKLKGEGYLGFGMENNGLKGFGDGVYYLLDSSYEKAYTIKGAHGFPVDLREFHITRDETAVITAYQIKTADLRFVGGPQDGRIYDSIVQEINIETGKLLFQWRASEHVDITQVPRTLDTEAGTYIDHEGQQAWDFFHINSIDKDSKGNFLVSSSSANALSYIDGSTKKILWNLGGQNNSFNDLSGGIATQFSGQHHARFYDDNTITLFDNNANTVDGPSRGLYLTVDYDQMTVSLLHTYTPSTNVHSPSGGSLQLLPTGNILQNYGQIPAWTEFSINGDTLCQIHFGAAASFNSSKVLSDRIVKGPWTGLPKTSPDIALYGYEAAVSWNGATTVATYILEGTNDPELDMKQAIYTRDHPPPTDLNDKNKPPEFTFLSATPKSGFETILPLPNTFPAKTYLRIRALDKYGHIIGITKLTHWDPDAGQPIVGIGGPAIPGPDLRPVGYFLGGFSVAVVLAVGVWLMRRRIAARRVYGRLQKCRGGYGGVDGDDSDDDGDSERGGYGYGGGWDDGDEELSDGELIDAVEFSLLGGKALKARGVRGLEDSDDSDEEMGKV</sequence>
<dbReference type="Proteomes" id="UP000184300">
    <property type="component" value="Unassembled WGS sequence"/>
</dbReference>
<dbReference type="InterPro" id="IPR039535">
    <property type="entry name" value="ASST-like"/>
</dbReference>
<dbReference type="InterPro" id="IPR011047">
    <property type="entry name" value="Quinoprotein_ADH-like_sf"/>
</dbReference>
<dbReference type="AlphaFoldDB" id="A0A1L9VHD0"/>
<evidence type="ECO:0000256" key="1">
    <source>
        <dbReference type="SAM" id="MobiDB-lite"/>
    </source>
</evidence>
<name>A0A1L9VHD0_ASPGL</name>
<evidence type="ECO:0000256" key="2">
    <source>
        <dbReference type="SAM" id="Phobius"/>
    </source>
</evidence>
<keyword evidence="2" id="KW-0472">Membrane</keyword>
<keyword evidence="2" id="KW-1133">Transmembrane helix</keyword>
<dbReference type="SUPFAM" id="SSF50998">
    <property type="entry name" value="Quinoprotein alcohol dehydrogenase-like"/>
    <property type="match status" value="1"/>
</dbReference>
<dbReference type="GeneID" id="34458556"/>
<dbReference type="VEuPathDB" id="FungiDB:ASPGLDRAFT_152091"/>
<dbReference type="PANTHER" id="PTHR35340:SF5">
    <property type="entry name" value="ASST-DOMAIN-CONTAINING PROTEIN"/>
    <property type="match status" value="1"/>
</dbReference>
<keyword evidence="5" id="KW-1185">Reference proteome</keyword>
<dbReference type="PANTHER" id="PTHR35340">
    <property type="entry name" value="PQQ ENZYME REPEAT PROTEIN-RELATED"/>
    <property type="match status" value="1"/>
</dbReference>
<dbReference type="InterPro" id="IPR053143">
    <property type="entry name" value="Arylsulfate_ST"/>
</dbReference>
<reference evidence="5" key="1">
    <citation type="journal article" date="2017" name="Genome Biol.">
        <title>Comparative genomics reveals high biological diversity and specific adaptations in the industrially and medically important fungal genus Aspergillus.</title>
        <authorList>
            <person name="de Vries R.P."/>
            <person name="Riley R."/>
            <person name="Wiebenga A."/>
            <person name="Aguilar-Osorio G."/>
            <person name="Amillis S."/>
            <person name="Uchima C.A."/>
            <person name="Anderluh G."/>
            <person name="Asadollahi M."/>
            <person name="Askin M."/>
            <person name="Barry K."/>
            <person name="Battaglia E."/>
            <person name="Bayram O."/>
            <person name="Benocci T."/>
            <person name="Braus-Stromeyer S.A."/>
            <person name="Caldana C."/>
            <person name="Canovas D."/>
            <person name="Cerqueira G.C."/>
            <person name="Chen F."/>
            <person name="Chen W."/>
            <person name="Choi C."/>
            <person name="Clum A."/>
            <person name="Dos Santos R.A."/>
            <person name="Damasio A.R."/>
            <person name="Diallinas G."/>
            <person name="Emri T."/>
            <person name="Fekete E."/>
            <person name="Flipphi M."/>
            <person name="Freyberg S."/>
            <person name="Gallo A."/>
            <person name="Gournas C."/>
            <person name="Habgood R."/>
            <person name="Hainaut M."/>
            <person name="Harispe M.L."/>
            <person name="Henrissat B."/>
            <person name="Hilden K.S."/>
            <person name="Hope R."/>
            <person name="Hossain A."/>
            <person name="Karabika E."/>
            <person name="Karaffa L."/>
            <person name="Karanyi Z."/>
            <person name="Krasevec N."/>
            <person name="Kuo A."/>
            <person name="Kusch H."/>
            <person name="LaButti K."/>
            <person name="Lagendijk E.L."/>
            <person name="Lapidus A."/>
            <person name="Levasseur A."/>
            <person name="Lindquist E."/>
            <person name="Lipzen A."/>
            <person name="Logrieco A.F."/>
            <person name="MacCabe A."/>
            <person name="Maekelae M.R."/>
            <person name="Malavazi I."/>
            <person name="Melin P."/>
            <person name="Meyer V."/>
            <person name="Mielnichuk N."/>
            <person name="Miskei M."/>
            <person name="Molnar A.P."/>
            <person name="Mule G."/>
            <person name="Ngan C.Y."/>
            <person name="Orejas M."/>
            <person name="Orosz E."/>
            <person name="Ouedraogo J.P."/>
            <person name="Overkamp K.M."/>
            <person name="Park H.-S."/>
            <person name="Perrone G."/>
            <person name="Piumi F."/>
            <person name="Punt P.J."/>
            <person name="Ram A.F."/>
            <person name="Ramon A."/>
            <person name="Rauscher S."/>
            <person name="Record E."/>
            <person name="Riano-Pachon D.M."/>
            <person name="Robert V."/>
            <person name="Roehrig J."/>
            <person name="Ruller R."/>
            <person name="Salamov A."/>
            <person name="Salih N.S."/>
            <person name="Samson R.A."/>
            <person name="Sandor E."/>
            <person name="Sanguinetti M."/>
            <person name="Schuetze T."/>
            <person name="Sepcic K."/>
            <person name="Shelest E."/>
            <person name="Sherlock G."/>
            <person name="Sophianopoulou V."/>
            <person name="Squina F.M."/>
            <person name="Sun H."/>
            <person name="Susca A."/>
            <person name="Todd R.B."/>
            <person name="Tsang A."/>
            <person name="Unkles S.E."/>
            <person name="van de Wiele N."/>
            <person name="van Rossen-Uffink D."/>
            <person name="Oliveira J.V."/>
            <person name="Vesth T.C."/>
            <person name="Visser J."/>
            <person name="Yu J.-H."/>
            <person name="Zhou M."/>
            <person name="Andersen M.R."/>
            <person name="Archer D.B."/>
            <person name="Baker S.E."/>
            <person name="Benoit I."/>
            <person name="Brakhage A.A."/>
            <person name="Braus G.H."/>
            <person name="Fischer R."/>
            <person name="Frisvad J.C."/>
            <person name="Goldman G.H."/>
            <person name="Houbraken J."/>
            <person name="Oakley B."/>
            <person name="Pocsi I."/>
            <person name="Scazzocchio C."/>
            <person name="Seiboth B."/>
            <person name="vanKuyk P.A."/>
            <person name="Wortman J."/>
            <person name="Dyer P.S."/>
            <person name="Grigoriev I.V."/>
        </authorList>
    </citation>
    <scope>NUCLEOTIDE SEQUENCE [LARGE SCALE GENOMIC DNA]</scope>
    <source>
        <strain evidence="5">CBS 516.65</strain>
    </source>
</reference>
<dbReference type="EMBL" id="KV878900">
    <property type="protein sequence ID" value="OJJ83282.1"/>
    <property type="molecule type" value="Genomic_DNA"/>
</dbReference>
<dbReference type="STRING" id="1160497.A0A1L9VHD0"/>
<dbReference type="RefSeq" id="XP_022399980.1">
    <property type="nucleotide sequence ID" value="XM_022542295.1"/>
</dbReference>
<feature type="region of interest" description="Disordered" evidence="1">
    <location>
        <begin position="594"/>
        <end position="625"/>
    </location>
</feature>
<feature type="chain" id="PRO_5011979024" description="ASST-domain-containing protein" evidence="3">
    <location>
        <begin position="23"/>
        <end position="665"/>
    </location>
</feature>
<evidence type="ECO:0000313" key="4">
    <source>
        <dbReference type="EMBL" id="OJJ83282.1"/>
    </source>
</evidence>
<protein>
    <recommendedName>
        <fullName evidence="6">ASST-domain-containing protein</fullName>
    </recommendedName>
</protein>
<feature type="compositionally biased region" description="Acidic residues" evidence="1">
    <location>
        <begin position="597"/>
        <end position="606"/>
    </location>
</feature>
<evidence type="ECO:0000313" key="5">
    <source>
        <dbReference type="Proteomes" id="UP000184300"/>
    </source>
</evidence>